<sequence length="503" mass="53472">MRILGSRTSGFTTAALSLPVLATTLLALPAPATAAATPRPDTAVRWENCPGTGLDPRQECATLAVPLDHAEPGGPRITLAISRIRTENPEARRGTLLLIPGGPGGSSINGPSTTGKKLAQSVRDAYDIVGFDPRGVGRSTPVGCGLSHDDLALVKIRSWPAPDGGIEENTATARRLADACATHGGDVLRSISTRNEARDIDRVRQALGERKLSAWGVSYGTYAGAVYAQMFPHRTDRWVMDSSGDPDPKRVARGWLANYQTGVEDAFPDFAAWAAEPGNPDRLAATPGEVRPMFLALAARLDRTPIPWPGANPEELNGNVLRQTLLDSLYSKGRFPALARLITAAGAGSQLPAANTPPDEAMQNTVAVSGATICNDVDAWPDTNPAAYERDIAKSRKRYPLTAGMPVNISLCAFWHDSPRERPVRITPDGGPSNVLMIQNRRDPSTPLVGALKMRAAFGDRARLVTVDSVGHGAYRANGNACGDEAVTDFLLTGERPARDTSC</sequence>
<comment type="similarity">
    <text evidence="1">Belongs to the peptidase S33 family.</text>
</comment>
<dbReference type="PANTHER" id="PTHR43248">
    <property type="entry name" value="2-SUCCINYL-6-HYDROXY-2,4-CYCLOHEXADIENE-1-CARBOXYLATE SYNTHASE"/>
    <property type="match status" value="1"/>
</dbReference>
<evidence type="ECO:0000313" key="6">
    <source>
        <dbReference type="EMBL" id="MFC4609248.1"/>
    </source>
</evidence>
<protein>
    <submittedName>
        <fullName evidence="6">Alpha/beta hydrolase</fullName>
    </submittedName>
</protein>
<name>A0ABV9G7W8_9ACTN</name>
<dbReference type="Gene3D" id="3.40.50.1820">
    <property type="entry name" value="alpha/beta hydrolase"/>
    <property type="match status" value="1"/>
</dbReference>
<evidence type="ECO:0000256" key="1">
    <source>
        <dbReference type="ARBA" id="ARBA00010088"/>
    </source>
</evidence>
<dbReference type="RefSeq" id="WP_381195748.1">
    <property type="nucleotide sequence ID" value="NZ_JBHSFE010000011.1"/>
</dbReference>
<evidence type="ECO:0000256" key="3">
    <source>
        <dbReference type="ARBA" id="ARBA00022801"/>
    </source>
</evidence>
<reference evidence="7" key="1">
    <citation type="journal article" date="2019" name="Int. J. Syst. Evol. Microbiol.">
        <title>The Global Catalogue of Microorganisms (GCM) 10K type strain sequencing project: providing services to taxonomists for standard genome sequencing and annotation.</title>
        <authorList>
            <consortium name="The Broad Institute Genomics Platform"/>
            <consortium name="The Broad Institute Genome Sequencing Center for Infectious Disease"/>
            <person name="Wu L."/>
            <person name="Ma J."/>
        </authorList>
    </citation>
    <scope>NUCLEOTIDE SEQUENCE [LARGE SCALE GENOMIC DNA]</scope>
    <source>
        <strain evidence="7">CGMCC 4.7139</strain>
    </source>
</reference>
<evidence type="ECO:0000256" key="2">
    <source>
        <dbReference type="ARBA" id="ARBA00022729"/>
    </source>
</evidence>
<evidence type="ECO:0000313" key="7">
    <source>
        <dbReference type="Proteomes" id="UP001595993"/>
    </source>
</evidence>
<feature type="signal peptide" evidence="4">
    <location>
        <begin position="1"/>
        <end position="34"/>
    </location>
</feature>
<dbReference type="Proteomes" id="UP001595993">
    <property type="component" value="Unassembled WGS sequence"/>
</dbReference>
<keyword evidence="7" id="KW-1185">Reference proteome</keyword>
<organism evidence="6 7">
    <name type="scientific">Streptomyces maoxianensis</name>
    <dbReference type="NCBI Taxonomy" id="1459942"/>
    <lineage>
        <taxon>Bacteria</taxon>
        <taxon>Bacillati</taxon>
        <taxon>Actinomycetota</taxon>
        <taxon>Actinomycetes</taxon>
        <taxon>Kitasatosporales</taxon>
        <taxon>Streptomycetaceae</taxon>
        <taxon>Streptomyces</taxon>
    </lineage>
</organism>
<dbReference type="InterPro" id="IPR013595">
    <property type="entry name" value="Pept_S33_TAP-like_C"/>
</dbReference>
<dbReference type="InterPro" id="IPR029058">
    <property type="entry name" value="AB_hydrolase_fold"/>
</dbReference>
<dbReference type="Pfam" id="PF08386">
    <property type="entry name" value="Abhydrolase_4"/>
    <property type="match status" value="1"/>
</dbReference>
<feature type="domain" description="Peptidase S33 tripeptidyl aminopeptidase-like C-terminal" evidence="5">
    <location>
        <begin position="404"/>
        <end position="503"/>
    </location>
</feature>
<dbReference type="EMBL" id="JBHSFE010000011">
    <property type="protein sequence ID" value="MFC4609248.1"/>
    <property type="molecule type" value="Genomic_DNA"/>
</dbReference>
<dbReference type="GO" id="GO:0016787">
    <property type="term" value="F:hydrolase activity"/>
    <property type="evidence" value="ECO:0007669"/>
    <property type="project" value="UniProtKB-KW"/>
</dbReference>
<comment type="caution">
    <text evidence="6">The sequence shown here is derived from an EMBL/GenBank/DDBJ whole genome shotgun (WGS) entry which is preliminary data.</text>
</comment>
<dbReference type="PANTHER" id="PTHR43248:SF29">
    <property type="entry name" value="TRIPEPTIDYL AMINOPEPTIDASE"/>
    <property type="match status" value="1"/>
</dbReference>
<keyword evidence="2 4" id="KW-0732">Signal</keyword>
<accession>A0ABV9G7W8</accession>
<dbReference type="SUPFAM" id="SSF53474">
    <property type="entry name" value="alpha/beta-Hydrolases"/>
    <property type="match status" value="1"/>
</dbReference>
<proteinExistence type="inferred from homology"/>
<evidence type="ECO:0000259" key="5">
    <source>
        <dbReference type="Pfam" id="PF08386"/>
    </source>
</evidence>
<feature type="chain" id="PRO_5046634861" evidence="4">
    <location>
        <begin position="35"/>
        <end position="503"/>
    </location>
</feature>
<dbReference type="InterPro" id="IPR051601">
    <property type="entry name" value="Serine_prot/Carboxylest_S33"/>
</dbReference>
<gene>
    <name evidence="6" type="ORF">ACFO9E_15675</name>
</gene>
<keyword evidence="3 6" id="KW-0378">Hydrolase</keyword>
<evidence type="ECO:0000256" key="4">
    <source>
        <dbReference type="SAM" id="SignalP"/>
    </source>
</evidence>